<dbReference type="EMBL" id="RHHB01000008">
    <property type="protein sequence ID" value="RNB50500.1"/>
    <property type="molecule type" value="Genomic_DNA"/>
</dbReference>
<evidence type="ECO:0000256" key="1">
    <source>
        <dbReference type="ARBA" id="ARBA00004141"/>
    </source>
</evidence>
<evidence type="ECO:0000256" key="8">
    <source>
        <dbReference type="ARBA" id="ARBA00023136"/>
    </source>
</evidence>
<keyword evidence="6 10" id="KW-1133">Transmembrane helix</keyword>
<dbReference type="PANTHER" id="PTHR43562">
    <property type="entry name" value="NAPA-TYPE SODIUM/HYDROGEN ANTIPORTER"/>
    <property type="match status" value="1"/>
</dbReference>
<keyword evidence="5 10" id="KW-0812">Transmembrane</keyword>
<reference evidence="12 13" key="1">
    <citation type="submission" date="2018-10" db="EMBL/GenBank/DDBJ databases">
        <title>Isolation, diversity and antibacterial activity of antinobacteria from the wheat rhizosphere soil.</title>
        <authorList>
            <person name="Sun T."/>
        </authorList>
    </citation>
    <scope>NUCLEOTIDE SEQUENCE [LARGE SCALE GENOMIC DNA]</scope>
    <source>
        <strain evidence="12 13">SJ-23</strain>
    </source>
</reference>
<dbReference type="Pfam" id="PF00999">
    <property type="entry name" value="Na_H_Exchanger"/>
    <property type="match status" value="1"/>
</dbReference>
<feature type="transmembrane region" description="Helical" evidence="10">
    <location>
        <begin position="115"/>
        <end position="134"/>
    </location>
</feature>
<dbReference type="RefSeq" id="WP_122936386.1">
    <property type="nucleotide sequence ID" value="NZ_JBHSNT010000056.1"/>
</dbReference>
<evidence type="ECO:0000256" key="6">
    <source>
        <dbReference type="ARBA" id="ARBA00022989"/>
    </source>
</evidence>
<evidence type="ECO:0000313" key="12">
    <source>
        <dbReference type="EMBL" id="RNB50500.1"/>
    </source>
</evidence>
<feature type="transmembrane region" description="Helical" evidence="10">
    <location>
        <begin position="332"/>
        <end position="351"/>
    </location>
</feature>
<comment type="subcellular location">
    <subcellularLocation>
        <location evidence="1">Membrane</location>
        <topology evidence="1">Multi-pass membrane protein</topology>
    </subcellularLocation>
</comment>
<keyword evidence="13" id="KW-1185">Reference proteome</keyword>
<feature type="transmembrane region" description="Helical" evidence="10">
    <location>
        <begin position="6"/>
        <end position="22"/>
    </location>
</feature>
<dbReference type="GO" id="GO:0016020">
    <property type="term" value="C:membrane"/>
    <property type="evidence" value="ECO:0007669"/>
    <property type="project" value="UniProtKB-SubCell"/>
</dbReference>
<evidence type="ECO:0000313" key="13">
    <source>
        <dbReference type="Proteomes" id="UP000275048"/>
    </source>
</evidence>
<feature type="transmembrane region" description="Helical" evidence="10">
    <location>
        <begin position="29"/>
        <end position="51"/>
    </location>
</feature>
<evidence type="ECO:0000259" key="11">
    <source>
        <dbReference type="Pfam" id="PF00999"/>
    </source>
</evidence>
<keyword evidence="8 10" id="KW-0472">Membrane</keyword>
<feature type="domain" description="Cation/H+ exchanger transmembrane" evidence="11">
    <location>
        <begin position="14"/>
        <end position="380"/>
    </location>
</feature>
<dbReference type="GO" id="GO:0015297">
    <property type="term" value="F:antiporter activity"/>
    <property type="evidence" value="ECO:0007669"/>
    <property type="project" value="UniProtKB-KW"/>
</dbReference>
<feature type="transmembrane region" description="Helical" evidence="10">
    <location>
        <begin position="57"/>
        <end position="75"/>
    </location>
</feature>
<keyword evidence="3" id="KW-0813">Transport</keyword>
<dbReference type="AlphaFoldDB" id="A0A3M8AH72"/>
<dbReference type="PANTHER" id="PTHR43562:SF1">
    <property type="entry name" value="NA(+)_H(+) ANTIPORTER YJBQ-RELATED"/>
    <property type="match status" value="1"/>
</dbReference>
<feature type="transmembrane region" description="Helical" evidence="10">
    <location>
        <begin position="300"/>
        <end position="320"/>
    </location>
</feature>
<feature type="region of interest" description="Disordered" evidence="9">
    <location>
        <begin position="388"/>
        <end position="407"/>
    </location>
</feature>
<feature type="transmembrane region" description="Helical" evidence="10">
    <location>
        <begin position="215"/>
        <end position="233"/>
    </location>
</feature>
<evidence type="ECO:0000256" key="4">
    <source>
        <dbReference type="ARBA" id="ARBA00022449"/>
    </source>
</evidence>
<evidence type="ECO:0000256" key="10">
    <source>
        <dbReference type="SAM" id="Phobius"/>
    </source>
</evidence>
<dbReference type="Gene3D" id="1.20.1530.20">
    <property type="match status" value="1"/>
</dbReference>
<feature type="transmembrane region" description="Helical" evidence="10">
    <location>
        <begin position="173"/>
        <end position="194"/>
    </location>
</feature>
<keyword evidence="7" id="KW-0406">Ion transport</keyword>
<comment type="caution">
    <text evidence="12">The sequence shown here is derived from an EMBL/GenBank/DDBJ whole genome shotgun (WGS) entry which is preliminary data.</text>
</comment>
<dbReference type="InterPro" id="IPR038770">
    <property type="entry name" value="Na+/solute_symporter_sf"/>
</dbReference>
<evidence type="ECO:0000256" key="2">
    <source>
        <dbReference type="ARBA" id="ARBA00005551"/>
    </source>
</evidence>
<proteinExistence type="inferred from homology"/>
<dbReference type="Proteomes" id="UP000275048">
    <property type="component" value="Unassembled WGS sequence"/>
</dbReference>
<evidence type="ECO:0000256" key="5">
    <source>
        <dbReference type="ARBA" id="ARBA00022692"/>
    </source>
</evidence>
<protein>
    <submittedName>
        <fullName evidence="12">Cation:proton antiporter</fullName>
    </submittedName>
</protein>
<name>A0A3M8AH72_9MICO</name>
<evidence type="ECO:0000256" key="9">
    <source>
        <dbReference type="SAM" id="MobiDB-lite"/>
    </source>
</evidence>
<comment type="similarity">
    <text evidence="2">Belongs to the monovalent cation:proton antiporter 2 (CPA2) transporter (TC 2.A.37) family.</text>
</comment>
<sequence>MEISTSALVLLPAIAVTAPLLVRGFGRWVAIPLVVFEIALGLVLGPAVLGWLKTDDFIGLFADFGLAMLFFLAGNEIDFRAIRGRPLGRAAIGWLISLAAGIGIAALLAPDIPSAAFMGIALTSTALGAILPVLRDSGDLGTPFGIAVVALGAVGEFGPLLAISLFLSGRQPWQSALVLLGFAVVATVVIVVAARGAGRRLHRVITATLHTSGQFAVRLVMFVLLTLVALSIVLDLDMLLGAFTAGVIYRLLLTGAPEHEAEVVESKLEAVGYGLLVPVFFINTGLTFDLEALLSDPADLVLVPIALVAFLIVRGLPSVLAAPSGSDRRDRWATALFGATGLPIIVAVTAIGVDEGDLDSGTAAALVGAGLLSVLVFPLLALSIRGPRSQPGATRAPQDDVGVPSEG</sequence>
<feature type="transmembrane region" description="Helical" evidence="10">
    <location>
        <begin position="146"/>
        <end position="167"/>
    </location>
</feature>
<gene>
    <name evidence="12" type="ORF">EDM22_07230</name>
</gene>
<dbReference type="OrthoDB" id="9793589at2"/>
<organism evidence="12 13">
    <name type="scientific">Agromyces tardus</name>
    <dbReference type="NCBI Taxonomy" id="2583849"/>
    <lineage>
        <taxon>Bacteria</taxon>
        <taxon>Bacillati</taxon>
        <taxon>Actinomycetota</taxon>
        <taxon>Actinomycetes</taxon>
        <taxon>Micrococcales</taxon>
        <taxon>Microbacteriaceae</taxon>
        <taxon>Agromyces</taxon>
    </lineage>
</organism>
<keyword evidence="4" id="KW-0050">Antiport</keyword>
<feature type="transmembrane region" description="Helical" evidence="10">
    <location>
        <begin position="87"/>
        <end position="109"/>
    </location>
</feature>
<dbReference type="GO" id="GO:1902600">
    <property type="term" value="P:proton transmembrane transport"/>
    <property type="evidence" value="ECO:0007669"/>
    <property type="project" value="InterPro"/>
</dbReference>
<evidence type="ECO:0000256" key="3">
    <source>
        <dbReference type="ARBA" id="ARBA00022448"/>
    </source>
</evidence>
<accession>A0A3M8AH72</accession>
<evidence type="ECO:0000256" key="7">
    <source>
        <dbReference type="ARBA" id="ARBA00023065"/>
    </source>
</evidence>
<dbReference type="InterPro" id="IPR006153">
    <property type="entry name" value="Cation/H_exchanger_TM"/>
</dbReference>
<feature type="transmembrane region" description="Helical" evidence="10">
    <location>
        <begin position="363"/>
        <end position="382"/>
    </location>
</feature>